<dbReference type="EMBL" id="BAAAZO010000002">
    <property type="protein sequence ID" value="GAA3597821.1"/>
    <property type="molecule type" value="Genomic_DNA"/>
</dbReference>
<reference evidence="2" key="1">
    <citation type="journal article" date="2019" name="Int. J. Syst. Evol. Microbiol.">
        <title>The Global Catalogue of Microorganisms (GCM) 10K type strain sequencing project: providing services to taxonomists for standard genome sequencing and annotation.</title>
        <authorList>
            <consortium name="The Broad Institute Genomics Platform"/>
            <consortium name="The Broad Institute Genome Sequencing Center for Infectious Disease"/>
            <person name="Wu L."/>
            <person name="Ma J."/>
        </authorList>
    </citation>
    <scope>NUCLEOTIDE SEQUENCE [LARGE SCALE GENOMIC DNA]</scope>
    <source>
        <strain evidence="2">JCM 16902</strain>
    </source>
</reference>
<dbReference type="NCBIfam" id="TIGR04267">
    <property type="entry name" value="mod_HExxH"/>
    <property type="match status" value="1"/>
</dbReference>
<comment type="caution">
    <text evidence="1">The sequence shown here is derived from an EMBL/GenBank/DDBJ whole genome shotgun (WGS) entry which is preliminary data.</text>
</comment>
<gene>
    <name evidence="1" type="ORF">GCM10022223_11260</name>
</gene>
<protein>
    <submittedName>
        <fullName evidence="1">HEXXH motif domain-containing protein</fullName>
    </submittedName>
</protein>
<sequence>MSHPTHSLPAGMLDELAAGRSDPAAIQVLTLARRSKVLLALRFLMERSAGLDAGTARRTAAAYALLAQVQSRNRSIVDELLAYPAVSAWVLRTAVAMATGPARPDALALVAAAAAHRSGQPYEIEVPLRPALVLPGIGRFTSADAAGLGVIRRSSAGGDSRLRGPSGRESGLTTSPGWVPLERISCSAGGIDLRLLVDGDDLGSPDGSPLTLAHPGPSTVRTWAAALARAWETLVDRHREVAQEVAAMFVVLTPVEAGTGGHSSATAVDAHGGLLMSSPGTALTVAEIFAHEVQHAKLALIVDVHPLLRRPAPGEDGPRFYVPWRLDPRPPMGMLHGAYAHLGVAEFWRRRQALGSQRERQRAQVNFARWRSAVAEVVARLRDHSELTPVGRRFVEGMSRTVNEMLMESVPATAQKQARALAQAHRRAAKARPEA</sequence>
<keyword evidence="2" id="KW-1185">Reference proteome</keyword>
<accession>A0ABP6Z3K7</accession>
<evidence type="ECO:0000313" key="2">
    <source>
        <dbReference type="Proteomes" id="UP001501074"/>
    </source>
</evidence>
<name>A0ABP6Z3K7_9ACTN</name>
<evidence type="ECO:0000313" key="1">
    <source>
        <dbReference type="EMBL" id="GAA3597821.1"/>
    </source>
</evidence>
<dbReference type="Proteomes" id="UP001501074">
    <property type="component" value="Unassembled WGS sequence"/>
</dbReference>
<dbReference type="RefSeq" id="WP_231485879.1">
    <property type="nucleotide sequence ID" value="NZ_BAAAZO010000002.1"/>
</dbReference>
<proteinExistence type="predicted"/>
<organism evidence="1 2">
    <name type="scientific">Kineosporia mesophila</name>
    <dbReference type="NCBI Taxonomy" id="566012"/>
    <lineage>
        <taxon>Bacteria</taxon>
        <taxon>Bacillati</taxon>
        <taxon>Actinomycetota</taxon>
        <taxon>Actinomycetes</taxon>
        <taxon>Kineosporiales</taxon>
        <taxon>Kineosporiaceae</taxon>
        <taxon>Kineosporia</taxon>
    </lineage>
</organism>
<dbReference type="InterPro" id="IPR026337">
    <property type="entry name" value="AKG_HExxH"/>
</dbReference>